<dbReference type="Gene3D" id="2.30.130.40">
    <property type="entry name" value="LON domain-like"/>
    <property type="match status" value="1"/>
</dbReference>
<proteinExistence type="predicted"/>
<organism evidence="2 3">
    <name type="scientific">Plasmodiophora brassicae</name>
    <name type="common">Clubroot disease agent</name>
    <dbReference type="NCBI Taxonomy" id="37360"/>
    <lineage>
        <taxon>Eukaryota</taxon>
        <taxon>Sar</taxon>
        <taxon>Rhizaria</taxon>
        <taxon>Endomyxa</taxon>
        <taxon>Phytomyxea</taxon>
        <taxon>Plasmodiophorida</taxon>
        <taxon>Plasmodiophoridae</taxon>
        <taxon>Plasmodiophora</taxon>
    </lineage>
</organism>
<dbReference type="SUPFAM" id="SSF88697">
    <property type="entry name" value="PUA domain-like"/>
    <property type="match status" value="1"/>
</dbReference>
<evidence type="ECO:0000259" key="1">
    <source>
        <dbReference type="Pfam" id="PF02190"/>
    </source>
</evidence>
<gene>
    <name evidence="2" type="ORF">PLBR_LOCUS4202</name>
</gene>
<geneLocation type="mitochondrion" evidence="2"/>
<dbReference type="InterPro" id="IPR015947">
    <property type="entry name" value="PUA-like_sf"/>
</dbReference>
<dbReference type="AlphaFoldDB" id="A0A3P3Y9Z5"/>
<dbReference type="EMBL" id="OVEO01000006">
    <property type="protein sequence ID" value="SPQ96987.1"/>
    <property type="molecule type" value="Genomic_DNA"/>
</dbReference>
<dbReference type="InterPro" id="IPR003111">
    <property type="entry name" value="Lon_prtase_N"/>
</dbReference>
<dbReference type="Proteomes" id="UP000290189">
    <property type="component" value="Unassembled WGS sequence"/>
</dbReference>
<dbReference type="InterPro" id="IPR046336">
    <property type="entry name" value="Lon_prtase_N_sf"/>
</dbReference>
<accession>A0A3P3Y9Z5</accession>
<sequence>MPPPVELVGPRSLRRTLFHRRGLLRVLPTSVFPRRLPRSQLRPTPILRRACLNRRAFSAMAAAPAERDDTPAAVIALPLSHRPLLPGMTIQLQIHGALYNKLVTDLHMNKHSLVGAFLMQDRTMPPVVAKPPASRKVAINGRPIYALPKIRVPQTIDRVLMASQFIDIPHINDIHKVGTLCKVVQLTQDRSLMIESLRLIKASSMADRSLLTVNVNGRPDDIITDWDLAHQLKCAIVEAARHMIDRKHMYEAHLRVVVERATADLNGTDLSLLVNQVGGLCTSMSPSQEQVLLEQADPLKRAALLLHCMAL</sequence>
<reference evidence="2 3" key="1">
    <citation type="submission" date="2018-03" db="EMBL/GenBank/DDBJ databases">
        <authorList>
            <person name="Fogelqvist J."/>
        </authorList>
    </citation>
    <scope>NUCLEOTIDE SEQUENCE [LARGE SCALE GENOMIC DNA]</scope>
</reference>
<keyword evidence="2" id="KW-0496">Mitochondrion</keyword>
<evidence type="ECO:0000313" key="3">
    <source>
        <dbReference type="Proteomes" id="UP000290189"/>
    </source>
</evidence>
<dbReference type="Pfam" id="PF02190">
    <property type="entry name" value="LON_substr_bdg"/>
    <property type="match status" value="1"/>
</dbReference>
<feature type="domain" description="Lon N-terminal" evidence="1">
    <location>
        <begin position="75"/>
        <end position="309"/>
    </location>
</feature>
<evidence type="ECO:0000313" key="2">
    <source>
        <dbReference type="EMBL" id="SPQ96987.1"/>
    </source>
</evidence>
<name>A0A3P3Y9Z5_PLABS</name>
<protein>
    <recommendedName>
        <fullName evidence="1">Lon N-terminal domain-containing protein</fullName>
    </recommendedName>
</protein>